<comment type="caution">
    <text evidence="1">The sequence shown here is derived from an EMBL/GenBank/DDBJ whole genome shotgun (WGS) entry which is preliminary data.</text>
</comment>
<keyword evidence="2" id="KW-1185">Reference proteome</keyword>
<gene>
    <name evidence="1" type="ORF">B0I36DRAFT_428567</name>
</gene>
<dbReference type="RefSeq" id="XP_046017187.1">
    <property type="nucleotide sequence ID" value="XM_046162461.1"/>
</dbReference>
<accession>A0A9P9BUW9</accession>
<dbReference type="AlphaFoldDB" id="A0A9P9BUW9"/>
<dbReference type="EMBL" id="JAGTJQ010000002">
    <property type="protein sequence ID" value="KAH7038066.1"/>
    <property type="molecule type" value="Genomic_DNA"/>
</dbReference>
<evidence type="ECO:0000313" key="1">
    <source>
        <dbReference type="EMBL" id="KAH7038066.1"/>
    </source>
</evidence>
<reference evidence="1" key="1">
    <citation type="journal article" date="2021" name="Nat. Commun.">
        <title>Genetic determinants of endophytism in the Arabidopsis root mycobiome.</title>
        <authorList>
            <person name="Mesny F."/>
            <person name="Miyauchi S."/>
            <person name="Thiergart T."/>
            <person name="Pickel B."/>
            <person name="Atanasova L."/>
            <person name="Karlsson M."/>
            <person name="Huettel B."/>
            <person name="Barry K.W."/>
            <person name="Haridas S."/>
            <person name="Chen C."/>
            <person name="Bauer D."/>
            <person name="Andreopoulos W."/>
            <person name="Pangilinan J."/>
            <person name="LaButti K."/>
            <person name="Riley R."/>
            <person name="Lipzen A."/>
            <person name="Clum A."/>
            <person name="Drula E."/>
            <person name="Henrissat B."/>
            <person name="Kohler A."/>
            <person name="Grigoriev I.V."/>
            <person name="Martin F.M."/>
            <person name="Hacquard S."/>
        </authorList>
    </citation>
    <scope>NUCLEOTIDE SEQUENCE</scope>
    <source>
        <strain evidence="1">MPI-CAGE-CH-0230</strain>
    </source>
</reference>
<dbReference type="GeneID" id="70192007"/>
<organism evidence="1 2">
    <name type="scientific">Microdochium trichocladiopsis</name>
    <dbReference type="NCBI Taxonomy" id="1682393"/>
    <lineage>
        <taxon>Eukaryota</taxon>
        <taxon>Fungi</taxon>
        <taxon>Dikarya</taxon>
        <taxon>Ascomycota</taxon>
        <taxon>Pezizomycotina</taxon>
        <taxon>Sordariomycetes</taxon>
        <taxon>Xylariomycetidae</taxon>
        <taxon>Xylariales</taxon>
        <taxon>Microdochiaceae</taxon>
        <taxon>Microdochium</taxon>
    </lineage>
</organism>
<protein>
    <submittedName>
        <fullName evidence="1">Uncharacterized protein</fullName>
    </submittedName>
</protein>
<sequence>MWQELDFEGYIQVIGLGRCLVGIDDDVVDDDVYRWWRVEDPKHNIRQGYQSITPPCSAEDIELIYVAVAWFLNGHGATADLSGRHKHVRFALRAKCEDASPLTSRTSSDSRVQSTGDRIPQDSLSFHTALGNAGITERWDNAVCYGWMVPATVVTRDGSWTPGPRTSPIMCPVEGIAAFGKLGRIG</sequence>
<proteinExistence type="predicted"/>
<dbReference type="Proteomes" id="UP000756346">
    <property type="component" value="Unassembled WGS sequence"/>
</dbReference>
<name>A0A9P9BUW9_9PEZI</name>
<evidence type="ECO:0000313" key="2">
    <source>
        <dbReference type="Proteomes" id="UP000756346"/>
    </source>
</evidence>